<sequence length="199" mass="21665">MISSLPVSQLAPLDYRYAIDGALALLGNVRPLVRCEQPELDAELAQRLPVSDYMQHTIYPSAALWIEPQQVNWQQVLNTLATTLPPGTQLAIIASQPLARLLPDRQTWRGVPIGIKPGGITRLGNGLRRAGFYVQAKYGIHSVYAIGLNSLGGLMTRIGRADLRDRLEFAARLGYMTHGVAMPLATVALVLACKKATVV</sequence>
<evidence type="ECO:0000313" key="1">
    <source>
        <dbReference type="EMBL" id="PDV99086.1"/>
    </source>
</evidence>
<proteinExistence type="predicted"/>
<keyword evidence="2" id="KW-1185">Reference proteome</keyword>
<organism evidence="1 2">
    <name type="scientific">Candidatus Chloroploca asiatica</name>
    <dbReference type="NCBI Taxonomy" id="1506545"/>
    <lineage>
        <taxon>Bacteria</taxon>
        <taxon>Bacillati</taxon>
        <taxon>Chloroflexota</taxon>
        <taxon>Chloroflexia</taxon>
        <taxon>Chloroflexales</taxon>
        <taxon>Chloroflexineae</taxon>
        <taxon>Oscillochloridaceae</taxon>
        <taxon>Candidatus Chloroploca</taxon>
    </lineage>
</organism>
<comment type="caution">
    <text evidence="1">The sequence shown here is derived from an EMBL/GenBank/DDBJ whole genome shotgun (WGS) entry which is preliminary data.</text>
</comment>
<gene>
    <name evidence="1" type="ORF">A9Q02_13465</name>
</gene>
<dbReference type="AlphaFoldDB" id="A0A2H3L9S5"/>
<name>A0A2H3L9S5_9CHLR</name>
<dbReference type="Proteomes" id="UP000220922">
    <property type="component" value="Unassembled WGS sequence"/>
</dbReference>
<evidence type="ECO:0000313" key="2">
    <source>
        <dbReference type="Proteomes" id="UP000220922"/>
    </source>
</evidence>
<dbReference type="RefSeq" id="WP_097652408.1">
    <property type="nucleotide sequence ID" value="NZ_LYXE01000083.1"/>
</dbReference>
<reference evidence="1 2" key="1">
    <citation type="submission" date="2016-05" db="EMBL/GenBank/DDBJ databases">
        <authorList>
            <person name="Lavstsen T."/>
            <person name="Jespersen J.S."/>
        </authorList>
    </citation>
    <scope>NUCLEOTIDE SEQUENCE [LARGE SCALE GENOMIC DNA]</scope>
    <source>
        <strain evidence="1 2">B7-9</strain>
    </source>
</reference>
<protein>
    <submittedName>
        <fullName evidence="1">Uncharacterized protein</fullName>
    </submittedName>
</protein>
<dbReference type="EMBL" id="LYXE01000083">
    <property type="protein sequence ID" value="PDV99086.1"/>
    <property type="molecule type" value="Genomic_DNA"/>
</dbReference>
<accession>A0A2H3L9S5</accession>